<evidence type="ECO:0000259" key="3">
    <source>
        <dbReference type="Pfam" id="PF23357"/>
    </source>
</evidence>
<dbReference type="Pfam" id="PF23357">
    <property type="entry name" value="DUF7088"/>
    <property type="match status" value="1"/>
</dbReference>
<evidence type="ECO:0000313" key="4">
    <source>
        <dbReference type="EMBL" id="AIF48741.1"/>
    </source>
</evidence>
<name>A0A075K3D1_9GAMM</name>
<organism evidence="4 5">
    <name type="scientific">Dyella japonica A8</name>
    <dbReference type="NCBI Taxonomy" id="1217721"/>
    <lineage>
        <taxon>Bacteria</taxon>
        <taxon>Pseudomonadati</taxon>
        <taxon>Pseudomonadota</taxon>
        <taxon>Gammaproteobacteria</taxon>
        <taxon>Lysobacterales</taxon>
        <taxon>Rhodanobacteraceae</taxon>
        <taxon>Dyella</taxon>
    </lineage>
</organism>
<feature type="domain" description="DUF7088" evidence="3">
    <location>
        <begin position="42"/>
        <end position="142"/>
    </location>
</feature>
<dbReference type="OrthoDB" id="9777219at2"/>
<dbReference type="Pfam" id="PF09822">
    <property type="entry name" value="ABC_transp_aux"/>
    <property type="match status" value="1"/>
</dbReference>
<proteinExistence type="predicted"/>
<dbReference type="InterPro" id="IPR019196">
    <property type="entry name" value="ABC_transp_unknown"/>
</dbReference>
<dbReference type="KEGG" id="dja:HY57_16580"/>
<keyword evidence="1" id="KW-0472">Membrane</keyword>
<reference evidence="4 5" key="1">
    <citation type="submission" date="2014-07" db="EMBL/GenBank/DDBJ databases">
        <title>Complete Genome Sequence of Dyella japonica Strain A8 Isolated from Malaysian Tropical Soil.</title>
        <authorList>
            <person name="Hui R.K.H."/>
            <person name="Chen J.-W."/>
            <person name="Chan K.-G."/>
            <person name="Leung F.C.C."/>
        </authorList>
    </citation>
    <scope>NUCLEOTIDE SEQUENCE [LARGE SCALE GENOMIC DNA]</scope>
    <source>
        <strain evidence="4 5">A8</strain>
    </source>
</reference>
<dbReference type="RefSeq" id="WP_026033790.1">
    <property type="nucleotide sequence ID" value="NZ_ALOY01000128.1"/>
</dbReference>
<keyword evidence="1" id="KW-0812">Transmembrane</keyword>
<dbReference type="Proteomes" id="UP000027987">
    <property type="component" value="Chromosome"/>
</dbReference>
<protein>
    <submittedName>
        <fullName evidence="4">ABC transporter</fullName>
    </submittedName>
</protein>
<feature type="domain" description="ABC-type uncharacterised transport system" evidence="2">
    <location>
        <begin position="195"/>
        <end position="491"/>
    </location>
</feature>
<feature type="transmembrane region" description="Helical" evidence="1">
    <location>
        <begin position="604"/>
        <end position="623"/>
    </location>
</feature>
<dbReference type="STRING" id="1217721.HY57_16580"/>
<dbReference type="AlphaFoldDB" id="A0A075K3D1"/>
<dbReference type="PATRIC" id="fig|1217721.7.peg.3401"/>
<dbReference type="HOGENOM" id="CLU_029700_0_0_6"/>
<sequence length="634" mass="70218">MRRIHFSRRVVLLSAVAVLATLFVIFVLASSRWRMGRVDLTSDKLYTLTPGTVHIVEGLHAPLRLTLYFSSHATRDLPQLRTYEQRVAEMLQEMVARSHGRIRLKIVDPVPYSDDEASAEGYGLSPINGGTNGERVFFGLVGSTLSSSADADIDTEGEDRLPKKVQAIPLFDPSRETFLEYDIAKLLYELDQPSKPHIGVISSLPVQGNPVIGEEPWTVMRQLSQQFDVKTLDPAKLKHIDGDIKALLVIHPKHLPADALYAIDQYVLNGGHLVVFVDPVAEMDNTPFVDSNGVTDDHNSNLSRLFSAWGVQYDPQKVVLDRSRALRIELADNSSMSHPAMLGLGQPELNHDDVTTASLQRINVSSVGYFDLAQGTPSRLVPLMQSTTDAEVVPSQRVRESINNPAALLDNYKPDNVHYVIAARVRGQFPSAFPERSNEQGHLAGANASTEVILVGDTDLLSDRLWVSYAQSLLGQPQLSAIANNGDLITNIADNLSGSSALLSIHGRVSSQRPFTRVLALQSAADQKFLAKKQELQRELAVTRTRLAELQPAKSAGRSDSATPEQRAEIEQFLQRQLQINKQLRDVQHQFNAEIDALGLRLKFINIVLIPSIVTIVGLLYGWRRSRRSRRGRA</sequence>
<dbReference type="EMBL" id="CP008884">
    <property type="protein sequence ID" value="AIF48741.1"/>
    <property type="molecule type" value="Genomic_DNA"/>
</dbReference>
<keyword evidence="1" id="KW-1133">Transmembrane helix</keyword>
<accession>A0A075K3D1</accession>
<evidence type="ECO:0000313" key="5">
    <source>
        <dbReference type="Proteomes" id="UP000027987"/>
    </source>
</evidence>
<evidence type="ECO:0000259" key="2">
    <source>
        <dbReference type="Pfam" id="PF09822"/>
    </source>
</evidence>
<gene>
    <name evidence="4" type="ORF">HY57_16580</name>
</gene>
<evidence type="ECO:0000256" key="1">
    <source>
        <dbReference type="SAM" id="Phobius"/>
    </source>
</evidence>
<keyword evidence="5" id="KW-1185">Reference proteome</keyword>
<dbReference type="InterPro" id="IPR055396">
    <property type="entry name" value="DUF7088"/>
</dbReference>